<evidence type="ECO:0000256" key="4">
    <source>
        <dbReference type="SAM" id="MobiDB-lite"/>
    </source>
</evidence>
<keyword evidence="1" id="KW-0479">Metal-binding</keyword>
<accession>A0AAD4XC83</accession>
<dbReference type="FunFam" id="1.10.238.10:FF:000256">
    <property type="entry name" value="probable calcium-binding protein CML20"/>
    <property type="match status" value="1"/>
</dbReference>
<dbReference type="InterPro" id="IPR002048">
    <property type="entry name" value="EF_hand_dom"/>
</dbReference>
<evidence type="ECO:0000259" key="5">
    <source>
        <dbReference type="PROSITE" id="PS50222"/>
    </source>
</evidence>
<name>A0AAD4XC83_9MAGN</name>
<feature type="domain" description="EF-hand" evidence="5">
    <location>
        <begin position="98"/>
        <end position="133"/>
    </location>
</feature>
<evidence type="ECO:0000313" key="7">
    <source>
        <dbReference type="Proteomes" id="UP001202328"/>
    </source>
</evidence>
<comment type="caution">
    <text evidence="6">The sequence shown here is derived from an EMBL/GenBank/DDBJ whole genome shotgun (WGS) entry which is preliminary data.</text>
</comment>
<proteinExistence type="predicted"/>
<dbReference type="FunFam" id="1.10.238.10:FF:000268">
    <property type="entry name" value="Centrin 2"/>
    <property type="match status" value="1"/>
</dbReference>
<evidence type="ECO:0000256" key="2">
    <source>
        <dbReference type="ARBA" id="ARBA00022737"/>
    </source>
</evidence>
<evidence type="ECO:0000256" key="3">
    <source>
        <dbReference type="ARBA" id="ARBA00022837"/>
    </source>
</evidence>
<keyword evidence="2" id="KW-0677">Repeat</keyword>
<gene>
    <name evidence="6" type="ORF">MKW98_025771</name>
</gene>
<reference evidence="6" key="1">
    <citation type="submission" date="2022-04" db="EMBL/GenBank/DDBJ databases">
        <title>A functionally conserved STORR gene fusion in Papaver species that diverged 16.8 million years ago.</title>
        <authorList>
            <person name="Catania T."/>
        </authorList>
    </citation>
    <scope>NUCLEOTIDE SEQUENCE</scope>
    <source>
        <strain evidence="6">S-188037</strain>
    </source>
</reference>
<feature type="domain" description="EF-hand" evidence="5">
    <location>
        <begin position="134"/>
        <end position="169"/>
    </location>
</feature>
<dbReference type="PROSITE" id="PS50222">
    <property type="entry name" value="EF_HAND_2"/>
    <property type="match status" value="4"/>
</dbReference>
<dbReference type="AlphaFoldDB" id="A0AAD4XC83"/>
<dbReference type="EMBL" id="JAJJMB010011896">
    <property type="protein sequence ID" value="KAI3895980.1"/>
    <property type="molecule type" value="Genomic_DNA"/>
</dbReference>
<sequence>MSTLYRGVSMRKDKPRGRQHGLSQQKRQEIREAFELFDTDGSGTIDAKELNVAMRALGFEMTEEQITQMIADVDKDGSGAIDFDEFVHMMTDKMGERDTKEELMKAFRIIDQDENGKISASDIQRIAKDLGESFTDREIQQMIDEADKDGDGEVNAEEFIRMMRKTNYGR</sequence>
<dbReference type="InterPro" id="IPR050230">
    <property type="entry name" value="CALM/Myosin/TropC-like"/>
</dbReference>
<dbReference type="Gene3D" id="1.10.238.10">
    <property type="entry name" value="EF-hand"/>
    <property type="match status" value="3"/>
</dbReference>
<feature type="domain" description="EF-hand" evidence="5">
    <location>
        <begin position="25"/>
        <end position="60"/>
    </location>
</feature>
<dbReference type="InterPro" id="IPR018247">
    <property type="entry name" value="EF_Hand_1_Ca_BS"/>
</dbReference>
<organism evidence="6 7">
    <name type="scientific">Papaver atlanticum</name>
    <dbReference type="NCBI Taxonomy" id="357466"/>
    <lineage>
        <taxon>Eukaryota</taxon>
        <taxon>Viridiplantae</taxon>
        <taxon>Streptophyta</taxon>
        <taxon>Embryophyta</taxon>
        <taxon>Tracheophyta</taxon>
        <taxon>Spermatophyta</taxon>
        <taxon>Magnoliopsida</taxon>
        <taxon>Ranunculales</taxon>
        <taxon>Papaveraceae</taxon>
        <taxon>Papaveroideae</taxon>
        <taxon>Papaver</taxon>
    </lineage>
</organism>
<dbReference type="PANTHER" id="PTHR23048:SF59">
    <property type="entry name" value="EF-HAND SUPERFAMILY PROTEIN"/>
    <property type="match status" value="1"/>
</dbReference>
<keyword evidence="7" id="KW-1185">Reference proteome</keyword>
<dbReference type="SUPFAM" id="SSF47473">
    <property type="entry name" value="EF-hand"/>
    <property type="match status" value="1"/>
</dbReference>
<dbReference type="Pfam" id="PF13499">
    <property type="entry name" value="EF-hand_7"/>
    <property type="match status" value="2"/>
</dbReference>
<dbReference type="GO" id="GO:0005509">
    <property type="term" value="F:calcium ion binding"/>
    <property type="evidence" value="ECO:0007669"/>
    <property type="project" value="InterPro"/>
</dbReference>
<evidence type="ECO:0000313" key="6">
    <source>
        <dbReference type="EMBL" id="KAI3895980.1"/>
    </source>
</evidence>
<dbReference type="PANTHER" id="PTHR23048">
    <property type="entry name" value="MYOSIN LIGHT CHAIN 1, 3"/>
    <property type="match status" value="1"/>
</dbReference>
<dbReference type="CDD" id="cd00051">
    <property type="entry name" value="EFh"/>
    <property type="match status" value="2"/>
</dbReference>
<dbReference type="Proteomes" id="UP001202328">
    <property type="component" value="Unassembled WGS sequence"/>
</dbReference>
<dbReference type="PROSITE" id="PS00018">
    <property type="entry name" value="EF_HAND_1"/>
    <property type="match status" value="4"/>
</dbReference>
<evidence type="ECO:0000256" key="1">
    <source>
        <dbReference type="ARBA" id="ARBA00022723"/>
    </source>
</evidence>
<feature type="region of interest" description="Disordered" evidence="4">
    <location>
        <begin position="1"/>
        <end position="26"/>
    </location>
</feature>
<dbReference type="InterPro" id="IPR011992">
    <property type="entry name" value="EF-hand-dom_pair"/>
</dbReference>
<feature type="domain" description="EF-hand" evidence="5">
    <location>
        <begin position="61"/>
        <end position="96"/>
    </location>
</feature>
<keyword evidence="3" id="KW-0106">Calcium</keyword>
<protein>
    <recommendedName>
        <fullName evidence="5">EF-hand domain-containing protein</fullName>
    </recommendedName>
</protein>
<dbReference type="SMART" id="SM00054">
    <property type="entry name" value="EFh"/>
    <property type="match status" value="4"/>
</dbReference>
<dbReference type="GO" id="GO:0016460">
    <property type="term" value="C:myosin II complex"/>
    <property type="evidence" value="ECO:0007669"/>
    <property type="project" value="TreeGrafter"/>
</dbReference>